<evidence type="ECO:0000313" key="9">
    <source>
        <dbReference type="EMBL" id="ADB34615.1"/>
    </source>
</evidence>
<name>D2PND1_KRIFD</name>
<dbReference type="InterPro" id="IPR007484">
    <property type="entry name" value="Peptidase_M28"/>
</dbReference>
<dbReference type="AlphaFoldDB" id="D2PND1"/>
<feature type="signal peptide" evidence="7">
    <location>
        <begin position="1"/>
        <end position="31"/>
    </location>
</feature>
<evidence type="ECO:0000256" key="5">
    <source>
        <dbReference type="ARBA" id="ARBA00022801"/>
    </source>
</evidence>
<dbReference type="Gene3D" id="3.40.630.10">
    <property type="entry name" value="Zn peptidases"/>
    <property type="match status" value="1"/>
</dbReference>
<dbReference type="EC" id="3.4.11.24" evidence="9"/>
<evidence type="ECO:0000256" key="2">
    <source>
        <dbReference type="ARBA" id="ARBA00022670"/>
    </source>
</evidence>
<gene>
    <name evidence="9" type="ordered locus">Kfla_5609</name>
</gene>
<evidence type="ECO:0000313" key="10">
    <source>
        <dbReference type="Proteomes" id="UP000007967"/>
    </source>
</evidence>
<keyword evidence="9" id="KW-0031">Aminopeptidase</keyword>
<dbReference type="HOGENOM" id="CLU_024336_2_1_11"/>
<dbReference type="Pfam" id="PF04389">
    <property type="entry name" value="Peptidase_M28"/>
    <property type="match status" value="1"/>
</dbReference>
<organism evidence="9 10">
    <name type="scientific">Kribbella flavida (strain DSM 17836 / JCM 10339 / NBRC 14399)</name>
    <dbReference type="NCBI Taxonomy" id="479435"/>
    <lineage>
        <taxon>Bacteria</taxon>
        <taxon>Bacillati</taxon>
        <taxon>Actinomycetota</taxon>
        <taxon>Actinomycetes</taxon>
        <taxon>Propionibacteriales</taxon>
        <taxon>Kribbellaceae</taxon>
        <taxon>Kribbella</taxon>
    </lineage>
</organism>
<dbReference type="CDD" id="cd03876">
    <property type="entry name" value="M28_SGAP_like"/>
    <property type="match status" value="1"/>
</dbReference>
<keyword evidence="5 9" id="KW-0378">Hydrolase</keyword>
<keyword evidence="3" id="KW-0479">Metal-binding</keyword>
<dbReference type="GO" id="GO:0004177">
    <property type="term" value="F:aminopeptidase activity"/>
    <property type="evidence" value="ECO:0007669"/>
    <property type="project" value="UniProtKB-KW"/>
</dbReference>
<feature type="chain" id="PRO_5003034769" evidence="7">
    <location>
        <begin position="32"/>
        <end position="475"/>
    </location>
</feature>
<dbReference type="PANTHER" id="PTHR12147:SF26">
    <property type="entry name" value="PEPTIDASE M28 DOMAIN-CONTAINING PROTEIN"/>
    <property type="match status" value="1"/>
</dbReference>
<dbReference type="EMBL" id="CP001736">
    <property type="protein sequence ID" value="ADB34615.1"/>
    <property type="molecule type" value="Genomic_DNA"/>
</dbReference>
<dbReference type="GO" id="GO:0046872">
    <property type="term" value="F:metal ion binding"/>
    <property type="evidence" value="ECO:0007669"/>
    <property type="project" value="UniProtKB-KW"/>
</dbReference>
<keyword evidence="10" id="KW-1185">Reference proteome</keyword>
<dbReference type="GO" id="GO:0006508">
    <property type="term" value="P:proteolysis"/>
    <property type="evidence" value="ECO:0007669"/>
    <property type="project" value="UniProtKB-KW"/>
</dbReference>
<dbReference type="MEROPS" id="M28.003"/>
<evidence type="ECO:0000259" key="8">
    <source>
        <dbReference type="Pfam" id="PF04389"/>
    </source>
</evidence>
<dbReference type="FunFam" id="3.40.630.10:FF:000066">
    <property type="entry name" value="M28 family peptidase"/>
    <property type="match status" value="1"/>
</dbReference>
<protein>
    <submittedName>
        <fullName evidence="9">Aminopeptidase S</fullName>
        <ecNumber evidence="9">3.4.11.24</ecNumber>
    </submittedName>
</protein>
<dbReference type="Gene3D" id="2.60.120.260">
    <property type="entry name" value="Galactose-binding domain-like"/>
    <property type="match status" value="1"/>
</dbReference>
<reference evidence="10" key="1">
    <citation type="submission" date="2009-09" db="EMBL/GenBank/DDBJ databases">
        <title>The complete genome of Kribbella flavida DSM 17836.</title>
        <authorList>
            <consortium name="US DOE Joint Genome Institute (JGI-PGF)"/>
            <person name="Lucas S."/>
            <person name="Copeland A."/>
            <person name="Lapidus A."/>
            <person name="Glavina del Rio T."/>
            <person name="Dalin E."/>
            <person name="Tice H."/>
            <person name="Bruce D."/>
            <person name="Goodwin L."/>
            <person name="Pitluck S."/>
            <person name="Kyrpides N."/>
            <person name="Mavromatis K."/>
            <person name="Ivanova N."/>
            <person name="Saunders E."/>
            <person name="Brettin T."/>
            <person name="Detter J.C."/>
            <person name="Han C."/>
            <person name="Larimer F."/>
            <person name="Land M."/>
            <person name="Hauser L."/>
            <person name="Markowitz V."/>
            <person name="Cheng J.-F."/>
            <person name="Hugenholtz P."/>
            <person name="Woyke T."/>
            <person name="Wu D."/>
            <person name="Pukall R."/>
            <person name="Klenk H.-P."/>
            <person name="Eisen J.A."/>
        </authorList>
    </citation>
    <scope>NUCLEOTIDE SEQUENCE [LARGE SCALE GENOMIC DNA]</scope>
    <source>
        <strain evidence="10">DSM 17836 / JCM 10339 / NBRC 14399</strain>
    </source>
</reference>
<keyword evidence="4 7" id="KW-0732">Signal</keyword>
<dbReference type="GO" id="GO:0008235">
    <property type="term" value="F:metalloexopeptidase activity"/>
    <property type="evidence" value="ECO:0007669"/>
    <property type="project" value="InterPro"/>
</dbReference>
<evidence type="ECO:0000256" key="1">
    <source>
        <dbReference type="ARBA" id="ARBA00005957"/>
    </source>
</evidence>
<dbReference type="KEGG" id="kfl:Kfla_5609"/>
<dbReference type="Proteomes" id="UP000007967">
    <property type="component" value="Chromosome"/>
</dbReference>
<sequence length="475" mass="49935">MRMSPPRTFLSAVLGAALVGTVLVPATPATAAESPDLSVTNAKAHLDQLQSIATSNGGNRATGRPGYRASADWVRSKLDAAGYTTTLQSFSTSAGTSYNVIAEWPRGDANHVVMAGAHLDSVSSGPGINDNGTGSAGVLEAALAYAASGQTPRNRLRFGLWGAEELGLVGSKYYVNNLPAADRDRIELYLNFDMIGSPNPGYFVYNDNPAGNAARDDLTAYFTGRGVQTEYVDVQGRSDHAAFRSLGIATAGTFSGAEGIKTSAQASKWGGTAGQAYDPCYHRSCDTISNLNLTSLDRQLDAIGHMVWTYAQKDYGSTNPPTGTNRLLNPGFESGAVSWTGTTGVITNSTTKPARTGSYKAWLQGNGRSSTENLGQSVAIPATAAAATLAFWIRIDTAETTGSTAYDTVKVQVVDGTTTTTLATLSNLDKSTAYVQKSYDVTQYKGRTVTVRFVGQEDASLQTSFVIDDVSLVAG</sequence>
<dbReference type="STRING" id="479435.Kfla_5609"/>
<comment type="similarity">
    <text evidence="1">Belongs to the peptidase M28 family. M28A subfamily.</text>
</comment>
<dbReference type="PANTHER" id="PTHR12147">
    <property type="entry name" value="METALLOPEPTIDASE M28 FAMILY MEMBER"/>
    <property type="match status" value="1"/>
</dbReference>
<keyword evidence="6" id="KW-0862">Zinc</keyword>
<reference evidence="9 10" key="2">
    <citation type="journal article" date="2010" name="Stand. Genomic Sci.">
        <title>Complete genome sequence of Kribbella flavida type strain (IFO 14399).</title>
        <authorList>
            <person name="Pukall R."/>
            <person name="Lapidus A."/>
            <person name="Glavina Del Rio T."/>
            <person name="Copeland A."/>
            <person name="Tice H."/>
            <person name="Cheng J.-F."/>
            <person name="Lucas S."/>
            <person name="Chen F."/>
            <person name="Nolan M."/>
            <person name="LaButti K."/>
            <person name="Pati A."/>
            <person name="Ivanova N."/>
            <person name="Mavrommatis K."/>
            <person name="Mikhailova N."/>
            <person name="Pitluck S."/>
            <person name="Bruce D."/>
            <person name="Goodwin L."/>
            <person name="Land M."/>
            <person name="Hauser L."/>
            <person name="Chang Y.-J."/>
            <person name="Jeffries C.D."/>
            <person name="Chen A."/>
            <person name="Palaniappan K."/>
            <person name="Chain P."/>
            <person name="Rohde M."/>
            <person name="Goeker M."/>
            <person name="Bristow J."/>
            <person name="Eisen J.A."/>
            <person name="Markowitz V."/>
            <person name="Hugenholtz P."/>
            <person name="Kyrpides N.C."/>
            <person name="Klenk H.-P."/>
            <person name="Brettin T."/>
        </authorList>
    </citation>
    <scope>NUCLEOTIDE SEQUENCE [LARGE SCALE GENOMIC DNA]</scope>
    <source>
        <strain evidence="10">DSM 17836 / JCM 10339 / NBRC 14399</strain>
    </source>
</reference>
<evidence type="ECO:0000256" key="3">
    <source>
        <dbReference type="ARBA" id="ARBA00022723"/>
    </source>
</evidence>
<proteinExistence type="inferred from homology"/>
<dbReference type="InterPro" id="IPR041756">
    <property type="entry name" value="M28_SGAP-like"/>
</dbReference>
<evidence type="ECO:0000256" key="7">
    <source>
        <dbReference type="SAM" id="SignalP"/>
    </source>
</evidence>
<dbReference type="InterPro" id="IPR045175">
    <property type="entry name" value="M28_fam"/>
</dbReference>
<evidence type="ECO:0000256" key="6">
    <source>
        <dbReference type="ARBA" id="ARBA00022833"/>
    </source>
</evidence>
<feature type="domain" description="Peptidase M28" evidence="8">
    <location>
        <begin position="99"/>
        <end position="304"/>
    </location>
</feature>
<dbReference type="eggNOG" id="COG2234">
    <property type="taxonomic scope" value="Bacteria"/>
</dbReference>
<keyword evidence="2" id="KW-0645">Protease</keyword>
<dbReference type="SUPFAM" id="SSF53187">
    <property type="entry name" value="Zn-dependent exopeptidases"/>
    <property type="match status" value="1"/>
</dbReference>
<accession>D2PND1</accession>
<evidence type="ECO:0000256" key="4">
    <source>
        <dbReference type="ARBA" id="ARBA00022729"/>
    </source>
</evidence>